<dbReference type="STRING" id="913774.A0A0C3HKJ6"/>
<accession>A0A0C3HKJ6</accession>
<dbReference type="AlphaFoldDB" id="A0A0C3HKJ6"/>
<evidence type="ECO:0000313" key="3">
    <source>
        <dbReference type="Proteomes" id="UP000054321"/>
    </source>
</evidence>
<sequence>RRKKNSSLTSNRMKSKTSGCGTKGSKTRSPFPDEESRKATALTRKLKSCLRCSRQKIRCIINTHDPKGPCETCLRASSTMSRPLCFRYKITNSISLYREQKEPNPIWTRRWKDFTPQNITLWASTTIRKIKVTHGMGNSSYELEVQKFVPMDGDLMYKFWTVNGDERKCFVPPYAIVDLEKAAQSRFRFIRDNFKTYIECSVSNSDELIQLTYERALRHSAEAKGEEEKTLLRHALYMWVAARMSSTTEWLCGDDLLDMEPVTDAASPYYKHTPIPPVMSAQFQIIAISKILRPLKEGLVNLLTRMSSAADTRKNWFALYLTYFILLHSCALVTRRDREYARQINLSTPFANPQSISDHHFSALILLLQFHYSNKKSMPFTLVESSAKLHELKKFAELNEDQVQFLKDTAKLVQQKRKMRQCEMMLKVREDRNFGNDYYFISQLYDADWCPTPIAEAL</sequence>
<gene>
    <name evidence="2" type="ORF">OIDMADRAFT_107879</name>
</gene>
<dbReference type="InterPro" id="IPR052973">
    <property type="entry name" value="Fungal_sec-metab_reg_TF"/>
</dbReference>
<keyword evidence="3" id="KW-1185">Reference proteome</keyword>
<feature type="region of interest" description="Disordered" evidence="1">
    <location>
        <begin position="1"/>
        <end position="38"/>
    </location>
</feature>
<name>A0A0C3HKJ6_OIDMZ</name>
<dbReference type="PANTHER" id="PTHR35392:SF3">
    <property type="entry name" value="ZN(2)-C6 FUNGAL-TYPE DOMAIN-CONTAINING PROTEIN"/>
    <property type="match status" value="1"/>
</dbReference>
<reference evidence="2 3" key="1">
    <citation type="submission" date="2014-04" db="EMBL/GenBank/DDBJ databases">
        <authorList>
            <consortium name="DOE Joint Genome Institute"/>
            <person name="Kuo A."/>
            <person name="Martino E."/>
            <person name="Perotto S."/>
            <person name="Kohler A."/>
            <person name="Nagy L.G."/>
            <person name="Floudas D."/>
            <person name="Copeland A."/>
            <person name="Barry K.W."/>
            <person name="Cichocki N."/>
            <person name="Veneault-Fourrey C."/>
            <person name="LaButti K."/>
            <person name="Lindquist E.A."/>
            <person name="Lipzen A."/>
            <person name="Lundell T."/>
            <person name="Morin E."/>
            <person name="Murat C."/>
            <person name="Sun H."/>
            <person name="Tunlid A."/>
            <person name="Henrissat B."/>
            <person name="Grigoriev I.V."/>
            <person name="Hibbett D.S."/>
            <person name="Martin F."/>
            <person name="Nordberg H.P."/>
            <person name="Cantor M.N."/>
            <person name="Hua S.X."/>
        </authorList>
    </citation>
    <scope>NUCLEOTIDE SEQUENCE [LARGE SCALE GENOMIC DNA]</scope>
    <source>
        <strain evidence="2 3">Zn</strain>
    </source>
</reference>
<feature type="compositionally biased region" description="Polar residues" evidence="1">
    <location>
        <begin position="1"/>
        <end position="20"/>
    </location>
</feature>
<evidence type="ECO:0008006" key="4">
    <source>
        <dbReference type="Google" id="ProtNLM"/>
    </source>
</evidence>
<evidence type="ECO:0000313" key="2">
    <source>
        <dbReference type="EMBL" id="KIN08741.1"/>
    </source>
</evidence>
<evidence type="ECO:0000256" key="1">
    <source>
        <dbReference type="SAM" id="MobiDB-lite"/>
    </source>
</evidence>
<dbReference type="Proteomes" id="UP000054321">
    <property type="component" value="Unassembled WGS sequence"/>
</dbReference>
<dbReference type="EMBL" id="KN832870">
    <property type="protein sequence ID" value="KIN08741.1"/>
    <property type="molecule type" value="Genomic_DNA"/>
</dbReference>
<dbReference type="PANTHER" id="PTHR35392">
    <property type="entry name" value="ZN(II)2CYS6 TRANSCRIPTION FACTOR (EUROFUNG)-RELATED-RELATED"/>
    <property type="match status" value="1"/>
</dbReference>
<feature type="non-terminal residue" evidence="2">
    <location>
        <position position="1"/>
    </location>
</feature>
<reference evidence="3" key="2">
    <citation type="submission" date="2015-01" db="EMBL/GenBank/DDBJ databases">
        <title>Evolutionary Origins and Diversification of the Mycorrhizal Mutualists.</title>
        <authorList>
            <consortium name="DOE Joint Genome Institute"/>
            <consortium name="Mycorrhizal Genomics Consortium"/>
            <person name="Kohler A."/>
            <person name="Kuo A."/>
            <person name="Nagy L.G."/>
            <person name="Floudas D."/>
            <person name="Copeland A."/>
            <person name="Barry K.W."/>
            <person name="Cichocki N."/>
            <person name="Veneault-Fourrey C."/>
            <person name="LaButti K."/>
            <person name="Lindquist E.A."/>
            <person name="Lipzen A."/>
            <person name="Lundell T."/>
            <person name="Morin E."/>
            <person name="Murat C."/>
            <person name="Riley R."/>
            <person name="Ohm R."/>
            <person name="Sun H."/>
            <person name="Tunlid A."/>
            <person name="Henrissat B."/>
            <person name="Grigoriev I.V."/>
            <person name="Hibbett D.S."/>
            <person name="Martin F."/>
        </authorList>
    </citation>
    <scope>NUCLEOTIDE SEQUENCE [LARGE SCALE GENOMIC DNA]</scope>
    <source>
        <strain evidence="3">Zn</strain>
    </source>
</reference>
<dbReference type="HOGENOM" id="CLU_022251_3_0_1"/>
<organism evidence="2 3">
    <name type="scientific">Oidiodendron maius (strain Zn)</name>
    <dbReference type="NCBI Taxonomy" id="913774"/>
    <lineage>
        <taxon>Eukaryota</taxon>
        <taxon>Fungi</taxon>
        <taxon>Dikarya</taxon>
        <taxon>Ascomycota</taxon>
        <taxon>Pezizomycotina</taxon>
        <taxon>Leotiomycetes</taxon>
        <taxon>Leotiomycetes incertae sedis</taxon>
        <taxon>Myxotrichaceae</taxon>
        <taxon>Oidiodendron</taxon>
    </lineage>
</organism>
<proteinExistence type="predicted"/>
<dbReference type="OrthoDB" id="5362630at2759"/>
<protein>
    <recommendedName>
        <fullName evidence="4">Zn(2)-C6 fungal-type domain-containing protein</fullName>
    </recommendedName>
</protein>
<dbReference type="InParanoid" id="A0A0C3HKJ6"/>